<dbReference type="PANTHER" id="PTHR10127:SF891">
    <property type="entry name" value="ZINC METALLOPROTEINASE NAS-29"/>
    <property type="match status" value="1"/>
</dbReference>
<keyword evidence="9 15" id="KW-0378">Hydrolase</keyword>
<evidence type="ECO:0000256" key="9">
    <source>
        <dbReference type="ARBA" id="ARBA00022801"/>
    </source>
</evidence>
<gene>
    <name evidence="19" type="ORF">PFISCL1PPCAC_6131</name>
</gene>
<organism evidence="19 20">
    <name type="scientific">Pristionchus fissidentatus</name>
    <dbReference type="NCBI Taxonomy" id="1538716"/>
    <lineage>
        <taxon>Eukaryota</taxon>
        <taxon>Metazoa</taxon>
        <taxon>Ecdysozoa</taxon>
        <taxon>Nematoda</taxon>
        <taxon>Chromadorea</taxon>
        <taxon>Rhabditida</taxon>
        <taxon>Rhabditina</taxon>
        <taxon>Diplogasteromorpha</taxon>
        <taxon>Diplogasteroidea</taxon>
        <taxon>Neodiplogasteridae</taxon>
        <taxon>Pristionchus</taxon>
    </lineage>
</organism>
<dbReference type="GO" id="GO:0004222">
    <property type="term" value="F:metalloendopeptidase activity"/>
    <property type="evidence" value="ECO:0007669"/>
    <property type="project" value="UniProtKB-UniRule"/>
</dbReference>
<dbReference type="InterPro" id="IPR024079">
    <property type="entry name" value="MetalloPept_cat_dom_sf"/>
</dbReference>
<keyword evidence="13" id="KW-0325">Glycoprotein</keyword>
<dbReference type="SUPFAM" id="SSF49854">
    <property type="entry name" value="Spermadhesin, CUB domain"/>
    <property type="match status" value="1"/>
</dbReference>
<feature type="binding site" evidence="15">
    <location>
        <position position="192"/>
    </location>
    <ligand>
        <name>Zn(2+)</name>
        <dbReference type="ChEBI" id="CHEBI:29105"/>
        <note>catalytic</note>
    </ligand>
</feature>
<evidence type="ECO:0000256" key="7">
    <source>
        <dbReference type="ARBA" id="ARBA00022723"/>
    </source>
</evidence>
<feature type="disulfide bond" evidence="15">
    <location>
        <begin position="141"/>
        <end position="296"/>
    </location>
</feature>
<evidence type="ECO:0000313" key="20">
    <source>
        <dbReference type="Proteomes" id="UP001432322"/>
    </source>
</evidence>
<evidence type="ECO:0000256" key="6">
    <source>
        <dbReference type="ARBA" id="ARBA00022685"/>
    </source>
</evidence>
<keyword evidence="4" id="KW-0245">EGF-like domain</keyword>
<evidence type="ECO:0000256" key="4">
    <source>
        <dbReference type="ARBA" id="ARBA00022536"/>
    </source>
</evidence>
<evidence type="ECO:0000259" key="17">
    <source>
        <dbReference type="PROSITE" id="PS01180"/>
    </source>
</evidence>
<dbReference type="SMART" id="SM00235">
    <property type="entry name" value="ZnMc"/>
    <property type="match status" value="1"/>
</dbReference>
<comment type="function">
    <text evidence="1">Metalloprotease.</text>
</comment>
<evidence type="ECO:0000256" key="14">
    <source>
        <dbReference type="PROSITE-ProRule" id="PRU00059"/>
    </source>
</evidence>
<keyword evidence="12 15" id="KW-1015">Disulfide bond</keyword>
<keyword evidence="5 15" id="KW-0645">Protease</keyword>
<evidence type="ECO:0000256" key="3">
    <source>
        <dbReference type="ARBA" id="ARBA00022525"/>
    </source>
</evidence>
<dbReference type="Gene3D" id="3.40.390.10">
    <property type="entry name" value="Collagenase (Catalytic Domain)"/>
    <property type="match status" value="1"/>
</dbReference>
<evidence type="ECO:0000313" key="19">
    <source>
        <dbReference type="EMBL" id="GMT14834.1"/>
    </source>
</evidence>
<dbReference type="PIRSF" id="PIRSF036365">
    <property type="entry name" value="Astacin_nematoda"/>
    <property type="match status" value="1"/>
</dbReference>
<feature type="domain" description="Peptidase M12A" evidence="18">
    <location>
        <begin position="99"/>
        <end position="297"/>
    </location>
</feature>
<dbReference type="EMBL" id="BTSY01000002">
    <property type="protein sequence ID" value="GMT14834.1"/>
    <property type="molecule type" value="Genomic_DNA"/>
</dbReference>
<dbReference type="InterPro" id="IPR017050">
    <property type="entry name" value="Metallopeptidase_nem"/>
</dbReference>
<protein>
    <recommendedName>
        <fullName evidence="16">Metalloendopeptidase</fullName>
        <ecNumber evidence="16">3.4.24.-</ecNumber>
    </recommendedName>
</protein>
<evidence type="ECO:0000256" key="16">
    <source>
        <dbReference type="RuleBase" id="RU361183"/>
    </source>
</evidence>
<dbReference type="CDD" id="cd04280">
    <property type="entry name" value="ZnMc_astacin_like"/>
    <property type="match status" value="1"/>
</dbReference>
<dbReference type="FunFam" id="3.40.390.10:FF:000073">
    <property type="entry name" value="Zinc metalloproteinase"/>
    <property type="match status" value="1"/>
</dbReference>
<dbReference type="Pfam" id="PF01400">
    <property type="entry name" value="Astacin"/>
    <property type="match status" value="1"/>
</dbReference>
<evidence type="ECO:0000256" key="2">
    <source>
        <dbReference type="ARBA" id="ARBA00004613"/>
    </source>
</evidence>
<dbReference type="AlphaFoldDB" id="A0AAV5V8L6"/>
<evidence type="ECO:0000256" key="13">
    <source>
        <dbReference type="ARBA" id="ARBA00023180"/>
    </source>
</evidence>
<reference evidence="19" key="1">
    <citation type="submission" date="2023-10" db="EMBL/GenBank/DDBJ databases">
        <title>Genome assembly of Pristionchus species.</title>
        <authorList>
            <person name="Yoshida K."/>
            <person name="Sommer R.J."/>
        </authorList>
    </citation>
    <scope>NUCLEOTIDE SEQUENCE</scope>
    <source>
        <strain evidence="19">RS5133</strain>
    </source>
</reference>
<keyword evidence="11 15" id="KW-0482">Metalloprotease</keyword>
<keyword evidence="3" id="KW-0964">Secreted</keyword>
<evidence type="ECO:0000259" key="18">
    <source>
        <dbReference type="PROSITE" id="PS51864"/>
    </source>
</evidence>
<dbReference type="CDD" id="cd00041">
    <property type="entry name" value="CUB"/>
    <property type="match status" value="1"/>
</dbReference>
<keyword evidence="10 15" id="KW-0862">Zinc</keyword>
<dbReference type="EC" id="3.4.24.-" evidence="16"/>
<evidence type="ECO:0000256" key="10">
    <source>
        <dbReference type="ARBA" id="ARBA00022833"/>
    </source>
</evidence>
<name>A0AAV5V8L6_9BILA</name>
<accession>A0AAV5V8L6</accession>
<evidence type="ECO:0000256" key="5">
    <source>
        <dbReference type="ARBA" id="ARBA00022670"/>
    </source>
</evidence>
<evidence type="ECO:0000256" key="12">
    <source>
        <dbReference type="ARBA" id="ARBA00023157"/>
    </source>
</evidence>
<dbReference type="SUPFAM" id="SSF55486">
    <property type="entry name" value="Metalloproteases ('zincins'), catalytic domain"/>
    <property type="match status" value="1"/>
</dbReference>
<dbReference type="InterPro" id="IPR035914">
    <property type="entry name" value="Sperma_CUB_dom_sf"/>
</dbReference>
<evidence type="ECO:0000256" key="11">
    <source>
        <dbReference type="ARBA" id="ARBA00023049"/>
    </source>
</evidence>
<proteinExistence type="predicted"/>
<dbReference type="InterPro" id="IPR006026">
    <property type="entry name" value="Peptidase_Metallo"/>
</dbReference>
<keyword evidence="8" id="KW-0732">Signal</keyword>
<sequence length="449" mass="51085">LLLPLFLSLQSNAEKTLRSFVSRRSINADLNRLSRQVQDTYGKQEIQFDNSKQPPFLDDSDMRISSLNKKYSDVLFEGDIRVSPSHLRGLLRSKRNSRQAIKGWSNKWPGGRVPYSFHSSINSYKKRSIEESIQFWQRETCIDFQWRTNENVYLHFVGHDDGCWSTVGRDPAQKEQWISIGDGCEPLGISSHEIAHALGLFHEQSRFDRDDHISLITSRIPRNLSYNFAKASYREISTYNLPYDMGSVMHYSPIEFTNQANQPSLVAKDSNLQQTMGSLDGPSFLDVQILNQHYQCHKKCKTKLNCKNGGFINSRDCSKCKCPTGFNGDLCEREDYGNTPNCGGVLIADETEKEMTIAVVRGNKCNYHIKAPAGRRISVNLLVVKGRCEHGCGRDRIEFKANADPRPIGYRFCCPLESTRRFISSSSSMPVLLSSSHSNSFVQFSYRLA</sequence>
<dbReference type="Gene3D" id="2.60.120.290">
    <property type="entry name" value="Spermadhesin, CUB domain"/>
    <property type="match status" value="1"/>
</dbReference>
<dbReference type="GO" id="GO:0018996">
    <property type="term" value="P:molting cycle, collagen and cuticulin-based cuticle"/>
    <property type="evidence" value="ECO:0007669"/>
    <property type="project" value="InterPro"/>
</dbReference>
<comment type="caution">
    <text evidence="14">Lacks conserved residue(s) required for the propagation of feature annotation.</text>
</comment>
<dbReference type="PRINTS" id="PR00480">
    <property type="entry name" value="ASTACIN"/>
</dbReference>
<dbReference type="SMART" id="SM00042">
    <property type="entry name" value="CUB"/>
    <property type="match status" value="1"/>
</dbReference>
<dbReference type="PROSITE" id="PS51864">
    <property type="entry name" value="ASTACIN"/>
    <property type="match status" value="1"/>
</dbReference>
<keyword evidence="6" id="KW-0165">Cleavage on pair of basic residues</keyword>
<comment type="caution">
    <text evidence="19">The sequence shown here is derived from an EMBL/GenBank/DDBJ whole genome shotgun (WGS) entry which is preliminary data.</text>
</comment>
<dbReference type="InterPro" id="IPR034035">
    <property type="entry name" value="Astacin-like_dom"/>
</dbReference>
<feature type="binding site" evidence="15">
    <location>
        <position position="202"/>
    </location>
    <ligand>
        <name>Zn(2+)</name>
        <dbReference type="ChEBI" id="CHEBI:29105"/>
        <note>catalytic</note>
    </ligand>
</feature>
<dbReference type="Proteomes" id="UP001432322">
    <property type="component" value="Unassembled WGS sequence"/>
</dbReference>
<comment type="cofactor">
    <cofactor evidence="15 16">
        <name>Zn(2+)</name>
        <dbReference type="ChEBI" id="CHEBI:29105"/>
    </cofactor>
    <text evidence="15 16">Binds 1 zinc ion per subunit.</text>
</comment>
<evidence type="ECO:0000256" key="15">
    <source>
        <dbReference type="PROSITE-ProRule" id="PRU01211"/>
    </source>
</evidence>
<feature type="active site" evidence="15">
    <location>
        <position position="193"/>
    </location>
</feature>
<dbReference type="GO" id="GO:0008270">
    <property type="term" value="F:zinc ion binding"/>
    <property type="evidence" value="ECO:0007669"/>
    <property type="project" value="UniProtKB-UniRule"/>
</dbReference>
<dbReference type="PANTHER" id="PTHR10127">
    <property type="entry name" value="DISCOIDIN, CUB, EGF, LAMININ , AND ZINC METALLOPROTEASE DOMAIN CONTAINING"/>
    <property type="match status" value="1"/>
</dbReference>
<evidence type="ECO:0000256" key="1">
    <source>
        <dbReference type="ARBA" id="ARBA00002657"/>
    </source>
</evidence>
<dbReference type="GO" id="GO:0006508">
    <property type="term" value="P:proteolysis"/>
    <property type="evidence" value="ECO:0007669"/>
    <property type="project" value="UniProtKB-KW"/>
</dbReference>
<feature type="binding site" evidence="15">
    <location>
        <position position="196"/>
    </location>
    <ligand>
        <name>Zn(2+)</name>
        <dbReference type="ChEBI" id="CHEBI:29105"/>
        <note>catalytic</note>
    </ligand>
</feature>
<comment type="subcellular location">
    <subcellularLocation>
        <location evidence="2">Secreted</location>
    </subcellularLocation>
</comment>
<feature type="non-terminal residue" evidence="19">
    <location>
        <position position="1"/>
    </location>
</feature>
<dbReference type="GO" id="GO:0005576">
    <property type="term" value="C:extracellular region"/>
    <property type="evidence" value="ECO:0007669"/>
    <property type="project" value="UniProtKB-SubCell"/>
</dbReference>
<feature type="domain" description="CUB" evidence="17">
    <location>
        <begin position="342"/>
        <end position="449"/>
    </location>
</feature>
<dbReference type="InterPro" id="IPR001506">
    <property type="entry name" value="Peptidase_M12A"/>
</dbReference>
<evidence type="ECO:0000256" key="8">
    <source>
        <dbReference type="ARBA" id="ARBA00022729"/>
    </source>
</evidence>
<dbReference type="PROSITE" id="PS01180">
    <property type="entry name" value="CUB"/>
    <property type="match status" value="1"/>
</dbReference>
<keyword evidence="7 15" id="KW-0479">Metal-binding</keyword>
<keyword evidence="20" id="KW-1185">Reference proteome</keyword>
<dbReference type="InterPro" id="IPR000859">
    <property type="entry name" value="CUB_dom"/>
</dbReference>